<sequence length="245" mass="28649">MVDWSRPLALREWKEWGYHARPWINGVFVTNYHADALSYAEIEKLAESLLDEHGNEHPEVWIPGVQHPSLPPRPPRWSSDPAPYWSGQCELNPYLRRKLVGEPPLFWDMGKDPSTAVHGHNLIATPLLPPDRAQAATWPMTTHFFISALADDVEFKWPILIRNKHGVTVQDVLEWIYANFQEAVDCDEWATWPMYLRTIATISYDKRGERDYLKRIDYLGFHSMFRGFEHSPDGQSWYLYVGRPY</sequence>
<dbReference type="OrthoDB" id="3202436at2759"/>
<accession>A0A0C2WDF4</accession>
<protein>
    <recommendedName>
        <fullName evidence="1">DUF6699 domain-containing protein</fullName>
    </recommendedName>
</protein>
<dbReference type="STRING" id="946122.A0A0C2WDF4"/>
<dbReference type="Proteomes" id="UP000054549">
    <property type="component" value="Unassembled WGS sequence"/>
</dbReference>
<feature type="domain" description="DUF6699" evidence="1">
    <location>
        <begin position="105"/>
        <end position="234"/>
    </location>
</feature>
<proteinExistence type="predicted"/>
<dbReference type="InterPro" id="IPR046522">
    <property type="entry name" value="DUF6699"/>
</dbReference>
<reference evidence="2 3" key="1">
    <citation type="submission" date="2014-04" db="EMBL/GenBank/DDBJ databases">
        <title>Evolutionary Origins and Diversification of the Mycorrhizal Mutualists.</title>
        <authorList>
            <consortium name="DOE Joint Genome Institute"/>
            <consortium name="Mycorrhizal Genomics Consortium"/>
            <person name="Kohler A."/>
            <person name="Kuo A."/>
            <person name="Nagy L.G."/>
            <person name="Floudas D."/>
            <person name="Copeland A."/>
            <person name="Barry K.W."/>
            <person name="Cichocki N."/>
            <person name="Veneault-Fourrey C."/>
            <person name="LaButti K."/>
            <person name="Lindquist E.A."/>
            <person name="Lipzen A."/>
            <person name="Lundell T."/>
            <person name="Morin E."/>
            <person name="Murat C."/>
            <person name="Riley R."/>
            <person name="Ohm R."/>
            <person name="Sun H."/>
            <person name="Tunlid A."/>
            <person name="Henrissat B."/>
            <person name="Grigoriev I.V."/>
            <person name="Hibbett D.S."/>
            <person name="Martin F."/>
        </authorList>
    </citation>
    <scope>NUCLEOTIDE SEQUENCE [LARGE SCALE GENOMIC DNA]</scope>
    <source>
        <strain evidence="2 3">Koide BX008</strain>
    </source>
</reference>
<dbReference type="InParanoid" id="A0A0C2WDF4"/>
<dbReference type="EMBL" id="KN818316">
    <property type="protein sequence ID" value="KIL59387.1"/>
    <property type="molecule type" value="Genomic_DNA"/>
</dbReference>
<evidence type="ECO:0000313" key="2">
    <source>
        <dbReference type="EMBL" id="KIL59387.1"/>
    </source>
</evidence>
<keyword evidence="3" id="KW-1185">Reference proteome</keyword>
<dbReference type="HOGENOM" id="CLU_1133335_0_0_1"/>
<gene>
    <name evidence="2" type="ORF">M378DRAFT_85142</name>
</gene>
<name>A0A0C2WDF4_AMAMK</name>
<organism evidence="2 3">
    <name type="scientific">Amanita muscaria (strain Koide BX008)</name>
    <dbReference type="NCBI Taxonomy" id="946122"/>
    <lineage>
        <taxon>Eukaryota</taxon>
        <taxon>Fungi</taxon>
        <taxon>Dikarya</taxon>
        <taxon>Basidiomycota</taxon>
        <taxon>Agaricomycotina</taxon>
        <taxon>Agaricomycetes</taxon>
        <taxon>Agaricomycetidae</taxon>
        <taxon>Agaricales</taxon>
        <taxon>Pluteineae</taxon>
        <taxon>Amanitaceae</taxon>
        <taxon>Amanita</taxon>
    </lineage>
</organism>
<evidence type="ECO:0000313" key="3">
    <source>
        <dbReference type="Proteomes" id="UP000054549"/>
    </source>
</evidence>
<evidence type="ECO:0000259" key="1">
    <source>
        <dbReference type="Pfam" id="PF20415"/>
    </source>
</evidence>
<dbReference type="Pfam" id="PF20415">
    <property type="entry name" value="DUF6699"/>
    <property type="match status" value="1"/>
</dbReference>
<dbReference type="AlphaFoldDB" id="A0A0C2WDF4"/>